<dbReference type="AlphaFoldDB" id="A0A410MBG3"/>
<dbReference type="KEGG" id="hli:HLI_07185"/>
<dbReference type="PANTHER" id="PTHR33745:SF8">
    <property type="entry name" value="BLUE-LIGHT PHOTORECEPTOR"/>
    <property type="match status" value="1"/>
</dbReference>
<organism evidence="2 3">
    <name type="scientific">Halobacillus litoralis</name>
    <dbReference type="NCBI Taxonomy" id="45668"/>
    <lineage>
        <taxon>Bacteria</taxon>
        <taxon>Bacillati</taxon>
        <taxon>Bacillota</taxon>
        <taxon>Bacilli</taxon>
        <taxon>Bacillales</taxon>
        <taxon>Bacillaceae</taxon>
        <taxon>Halobacillus</taxon>
    </lineage>
</organism>
<name>A0A410MBG3_9BACI</name>
<dbReference type="InterPro" id="IPR051932">
    <property type="entry name" value="Bact_StressResp_Reg"/>
</dbReference>
<feature type="domain" description="STAS" evidence="1">
    <location>
        <begin position="170"/>
        <end position="269"/>
    </location>
</feature>
<dbReference type="Proteomes" id="UP000287756">
    <property type="component" value="Chromosome"/>
</dbReference>
<evidence type="ECO:0000259" key="1">
    <source>
        <dbReference type="PROSITE" id="PS50801"/>
    </source>
</evidence>
<dbReference type="EMBL" id="CP026118">
    <property type="protein sequence ID" value="QAS52020.1"/>
    <property type="molecule type" value="Genomic_DNA"/>
</dbReference>
<dbReference type="PROSITE" id="PS50801">
    <property type="entry name" value="STAS"/>
    <property type="match status" value="1"/>
</dbReference>
<dbReference type="InterPro" id="IPR036513">
    <property type="entry name" value="STAS_dom_sf"/>
</dbReference>
<dbReference type="RefSeq" id="WP_128524237.1">
    <property type="nucleotide sequence ID" value="NZ_CANLVY010000002.1"/>
</dbReference>
<dbReference type="PANTHER" id="PTHR33745">
    <property type="entry name" value="RSBT ANTAGONIST PROTEIN RSBS-RELATED"/>
    <property type="match status" value="1"/>
</dbReference>
<dbReference type="OrthoDB" id="2677458at2"/>
<gene>
    <name evidence="2" type="ORF">HLI_07185</name>
</gene>
<proteinExistence type="predicted"/>
<sequence>MEKLNARLAKYFKNNQTKLVNELLPQTLDELDIVYNDNDLNYHFEMLRLLLDRVGESLLQPPEEMSAAEIGYDTDNYLYSQGVLLKQTVDVLSVFRLSLIKHMRRSDLIQEAEVEEGFLVTEQVVTAFDAAIRATTDSYNRTKESEHEEMEKHLNTVSSPVVLIDEFQAVLPLVGEFSPERFDVVKDHTLHKVKEHGLRLLFIDFSGIATFDEVFINDLFNLTKTIKLLGTRTVLTGIRTEMAVAAIQSEMNFEELETFSDLKQALITINDSKV</sequence>
<dbReference type="SUPFAM" id="SSF52091">
    <property type="entry name" value="SpoIIaa-like"/>
    <property type="match status" value="1"/>
</dbReference>
<dbReference type="Gene3D" id="3.30.750.24">
    <property type="entry name" value="STAS domain"/>
    <property type="match status" value="1"/>
</dbReference>
<dbReference type="InterPro" id="IPR002645">
    <property type="entry name" value="STAS_dom"/>
</dbReference>
<dbReference type="Pfam" id="PF01740">
    <property type="entry name" value="STAS"/>
    <property type="match status" value="1"/>
</dbReference>
<evidence type="ECO:0000313" key="3">
    <source>
        <dbReference type="Proteomes" id="UP000287756"/>
    </source>
</evidence>
<dbReference type="CDD" id="cd07041">
    <property type="entry name" value="STAS_RsbR_RsbS_like"/>
    <property type="match status" value="1"/>
</dbReference>
<protein>
    <recommendedName>
        <fullName evidence="1">STAS domain-containing protein</fullName>
    </recommendedName>
</protein>
<reference evidence="2 3" key="1">
    <citation type="submission" date="2018-01" db="EMBL/GenBank/DDBJ databases">
        <title>The whole genome sequencing and assembly of Halobacillus litoralis ERB031 strain.</title>
        <authorList>
            <person name="Lee S.-J."/>
            <person name="Park M.-K."/>
            <person name="Kim J.-Y."/>
            <person name="Lee Y.-J."/>
            <person name="Yi H."/>
            <person name="Bahn Y.-S."/>
            <person name="Kim J.F."/>
            <person name="Lee D.-W."/>
        </authorList>
    </citation>
    <scope>NUCLEOTIDE SEQUENCE [LARGE SCALE GENOMIC DNA]</scope>
    <source>
        <strain evidence="2 3">ERB 031</strain>
    </source>
</reference>
<evidence type="ECO:0000313" key="2">
    <source>
        <dbReference type="EMBL" id="QAS52020.1"/>
    </source>
</evidence>
<accession>A0A410MBG3</accession>